<keyword evidence="1" id="KW-1133">Transmembrane helix</keyword>
<dbReference type="RefSeq" id="WP_223705063.1">
    <property type="nucleotide sequence ID" value="NZ_JAINUY010000002.1"/>
</dbReference>
<feature type="transmembrane region" description="Helical" evidence="1">
    <location>
        <begin position="35"/>
        <end position="50"/>
    </location>
</feature>
<dbReference type="Proteomes" id="UP001139366">
    <property type="component" value="Unassembled WGS sequence"/>
</dbReference>
<reference evidence="2 3" key="1">
    <citation type="journal article" date="2023" name="Antonie Van Leeuwenhoek">
        <title>Flavobacterium potami sp. nov., a multi-metal resistance genes harbouring bacterium isolated from shallow river silt.</title>
        <authorList>
            <person name="Li S."/>
            <person name="Mao S."/>
            <person name="Mu W."/>
            <person name="Guo B."/>
            <person name="Li C."/>
            <person name="Zhu Q."/>
            <person name="Hou X."/>
            <person name="Zhao Y."/>
            <person name="Wei S."/>
            <person name="Liu H."/>
            <person name="Liu A."/>
        </authorList>
    </citation>
    <scope>NUCLEOTIDE SEQUENCE [LARGE SCALE GENOMIC DNA]</scope>
    <source>
        <strain evidence="2 3">17A</strain>
    </source>
</reference>
<protein>
    <recommendedName>
        <fullName evidence="4">YcxB-like protein domain-containing protein</fullName>
    </recommendedName>
</protein>
<evidence type="ECO:0000256" key="1">
    <source>
        <dbReference type="SAM" id="Phobius"/>
    </source>
</evidence>
<dbReference type="EMBL" id="JAINUY010000002">
    <property type="protein sequence ID" value="MBZ4034337.1"/>
    <property type="molecule type" value="Genomic_DNA"/>
</dbReference>
<organism evidence="2 3">
    <name type="scientific">Flavobacterium potami</name>
    <dbReference type="NCBI Taxonomy" id="2872310"/>
    <lineage>
        <taxon>Bacteria</taxon>
        <taxon>Pseudomonadati</taxon>
        <taxon>Bacteroidota</taxon>
        <taxon>Flavobacteriia</taxon>
        <taxon>Flavobacteriales</taxon>
        <taxon>Flavobacteriaceae</taxon>
        <taxon>Flavobacterium</taxon>
    </lineage>
</organism>
<comment type="caution">
    <text evidence="2">The sequence shown here is derived from an EMBL/GenBank/DDBJ whole genome shotgun (WGS) entry which is preliminary data.</text>
</comment>
<keyword evidence="1" id="KW-0812">Transmembrane</keyword>
<evidence type="ECO:0000313" key="2">
    <source>
        <dbReference type="EMBL" id="MBZ4034337.1"/>
    </source>
</evidence>
<sequence>MVIRYQLNANDFLQYQLYTASKSERIKKKRTRNKIIIPLIYAAFVLFDLYKEDTQGAIIFSAIGVLWFLLYPYWERRHYTKHYESFIKENYQNRFYKDIVIEFDHDFLLSKDISGGEVKMATSEIEEINEISSVILIKLKLGNSLILPKDKIQNLDDVIPFLKELANGLNVKYNIENDWKWK</sequence>
<evidence type="ECO:0008006" key="4">
    <source>
        <dbReference type="Google" id="ProtNLM"/>
    </source>
</evidence>
<gene>
    <name evidence="2" type="ORF">K6T82_06150</name>
</gene>
<evidence type="ECO:0000313" key="3">
    <source>
        <dbReference type="Proteomes" id="UP001139366"/>
    </source>
</evidence>
<proteinExistence type="predicted"/>
<accession>A0A9X1H903</accession>
<dbReference type="AlphaFoldDB" id="A0A9X1H903"/>
<keyword evidence="3" id="KW-1185">Reference proteome</keyword>
<name>A0A9X1H903_9FLAO</name>
<feature type="transmembrane region" description="Helical" evidence="1">
    <location>
        <begin position="56"/>
        <end position="74"/>
    </location>
</feature>
<keyword evidence="1" id="KW-0472">Membrane</keyword>